<dbReference type="Gene3D" id="3.10.20.90">
    <property type="entry name" value="Phosphatidylinositol 3-kinase Catalytic Subunit, Chain A, domain 1"/>
    <property type="match status" value="1"/>
</dbReference>
<dbReference type="InterPro" id="IPR054109">
    <property type="entry name" value="UBA_8"/>
</dbReference>
<dbReference type="CDD" id="cd02958">
    <property type="entry name" value="UAS"/>
    <property type="match status" value="1"/>
</dbReference>
<dbReference type="InterPro" id="IPR001012">
    <property type="entry name" value="UBX_dom"/>
</dbReference>
<evidence type="ECO:0000256" key="1">
    <source>
        <dbReference type="ARBA" id="ARBA00022553"/>
    </source>
</evidence>
<feature type="domain" description="UBX" evidence="3">
    <location>
        <begin position="444"/>
        <end position="521"/>
    </location>
</feature>
<dbReference type="InterPro" id="IPR009060">
    <property type="entry name" value="UBA-like_sf"/>
</dbReference>
<dbReference type="InterPro" id="IPR036249">
    <property type="entry name" value="Thioredoxin-like_sf"/>
</dbReference>
<feature type="region of interest" description="Disordered" evidence="2">
    <location>
        <begin position="300"/>
        <end position="429"/>
    </location>
</feature>
<dbReference type="SMART" id="SM00166">
    <property type="entry name" value="UBX"/>
    <property type="match status" value="1"/>
</dbReference>
<dbReference type="InterPro" id="IPR017346">
    <property type="entry name" value="UBX_7/2"/>
</dbReference>
<dbReference type="InterPro" id="IPR006577">
    <property type="entry name" value="UAS"/>
</dbReference>
<evidence type="ECO:0000259" key="3">
    <source>
        <dbReference type="PROSITE" id="PS50033"/>
    </source>
</evidence>
<dbReference type="FunFam" id="3.40.30.10:FF:000079">
    <property type="entry name" value="UBX domain-containing protein 7"/>
    <property type="match status" value="1"/>
</dbReference>
<dbReference type="Pfam" id="PF22566">
    <property type="entry name" value="UBA_8"/>
    <property type="match status" value="1"/>
</dbReference>
<dbReference type="SUPFAM" id="SSF54236">
    <property type="entry name" value="Ubiquitin-like"/>
    <property type="match status" value="1"/>
</dbReference>
<organism evidence="4 5">
    <name type="scientific">Sphaeramia orbicularis</name>
    <name type="common">orbiculate cardinalfish</name>
    <dbReference type="NCBI Taxonomy" id="375764"/>
    <lineage>
        <taxon>Eukaryota</taxon>
        <taxon>Metazoa</taxon>
        <taxon>Chordata</taxon>
        <taxon>Craniata</taxon>
        <taxon>Vertebrata</taxon>
        <taxon>Euteleostomi</taxon>
        <taxon>Actinopterygii</taxon>
        <taxon>Neopterygii</taxon>
        <taxon>Teleostei</taxon>
        <taxon>Neoteleostei</taxon>
        <taxon>Acanthomorphata</taxon>
        <taxon>Gobiaria</taxon>
        <taxon>Kurtiformes</taxon>
        <taxon>Apogonoidei</taxon>
        <taxon>Apogonidae</taxon>
        <taxon>Apogoninae</taxon>
        <taxon>Sphaeramia</taxon>
    </lineage>
</organism>
<dbReference type="AlphaFoldDB" id="A0A673BEW1"/>
<feature type="compositionally biased region" description="Basic and acidic residues" evidence="2">
    <location>
        <begin position="387"/>
        <end position="400"/>
    </location>
</feature>
<dbReference type="Proteomes" id="UP000472271">
    <property type="component" value="Chromosome 17"/>
</dbReference>
<evidence type="ECO:0000313" key="4">
    <source>
        <dbReference type="Ensembl" id="ENSSORP00005039147.1"/>
    </source>
</evidence>
<dbReference type="PANTHER" id="PTHR23322:SF6">
    <property type="entry name" value="UBX DOMAIN-CONTAINING PROTEIN 7"/>
    <property type="match status" value="1"/>
</dbReference>
<dbReference type="InParanoid" id="A0A673BEW1"/>
<evidence type="ECO:0000256" key="2">
    <source>
        <dbReference type="SAM" id="MobiDB-lite"/>
    </source>
</evidence>
<dbReference type="PROSITE" id="PS50033">
    <property type="entry name" value="UBX"/>
    <property type="match status" value="1"/>
</dbReference>
<gene>
    <name evidence="4" type="primary">ubxn7</name>
</gene>
<dbReference type="InterPro" id="IPR050730">
    <property type="entry name" value="UBX_domain-protein"/>
</dbReference>
<accession>A0A673BEW1</accession>
<dbReference type="Gene3D" id="1.10.8.10">
    <property type="entry name" value="DNA helicase RuvA subunit, C-terminal domain"/>
    <property type="match status" value="1"/>
</dbReference>
<dbReference type="SMART" id="SM00594">
    <property type="entry name" value="UAS"/>
    <property type="match status" value="1"/>
</dbReference>
<reference evidence="4" key="2">
    <citation type="submission" date="2025-08" db="UniProtKB">
        <authorList>
            <consortium name="Ensembl"/>
        </authorList>
    </citation>
    <scope>IDENTIFICATION</scope>
</reference>
<feature type="compositionally biased region" description="Polar residues" evidence="2">
    <location>
        <begin position="300"/>
        <end position="309"/>
    </location>
</feature>
<dbReference type="GO" id="GO:0043161">
    <property type="term" value="P:proteasome-mediated ubiquitin-dependent protein catabolic process"/>
    <property type="evidence" value="ECO:0007669"/>
    <property type="project" value="TreeGrafter"/>
</dbReference>
<dbReference type="Ensembl" id="ENSSORT00005040151.1">
    <property type="protein sequence ID" value="ENSSORP00005039147.1"/>
    <property type="gene ID" value="ENSSORG00005018295.1"/>
</dbReference>
<dbReference type="Pfam" id="PF00789">
    <property type="entry name" value="UBX"/>
    <property type="match status" value="1"/>
</dbReference>
<name>A0A673BEW1_9TELE</name>
<proteinExistence type="predicted"/>
<reference evidence="4" key="1">
    <citation type="submission" date="2019-06" db="EMBL/GenBank/DDBJ databases">
        <authorList>
            <consortium name="Wellcome Sanger Institute Data Sharing"/>
        </authorList>
    </citation>
    <scope>NUCLEOTIDE SEQUENCE [LARGE SCALE GENOMIC DNA]</scope>
</reference>
<dbReference type="Gene3D" id="3.40.30.10">
    <property type="entry name" value="Glutaredoxin"/>
    <property type="match status" value="1"/>
</dbReference>
<dbReference type="PIRSF" id="PIRSF037991">
    <property type="entry name" value="UCP037991_UBX7/2"/>
    <property type="match status" value="1"/>
</dbReference>
<feature type="region of interest" description="Disordered" evidence="2">
    <location>
        <begin position="52"/>
        <end position="84"/>
    </location>
</feature>
<sequence length="525" mass="58221">MAALGDTSAPGMNGLIQQFTAITGATESVGKHMLEACNNNLEMAVTMFLDGGGIAEEPSTSSSSTASSSRAPPSDEVRAPIPQKQEILVEPEPLFGVPKRRRPARSIFDGFRDFQTETIRQEQELRNGGTVDKKLSTLADLFRPPIELMHKGSFETAKDCGQLENKWLMINIQNVQDFACQCLNRDVWSNDAVKTIIREHFIFWQVYHDSEEGQRYIQFYKLNKFPYISILDPRTGQKMVEWNQLDVASFLEQATGFLAEHGQLDGPSSHAPPAKRARSESLIDASEDSQLEAAIRASLQETHYESSNVPEAPDSPRSDDESEAEPFSDSEGPISVDGSDGEMPEPLEEKSTASKHTLGSTSTMAQQRLHPDSSSSCHRKSPYKENNLSHKKEESKKNHLEPPAASTHHSQPEADSGGDHCTTAAKSASKTSTTTTCDVDCLDDNGPKARLMLRYPDGQREQISLSSKAKLLALVRHVQSKGYPNERFELVTNFPRRKLAHLDYDITLQEAGLCPQETVFVQERN</sequence>
<dbReference type="SUPFAM" id="SSF46934">
    <property type="entry name" value="UBA-like"/>
    <property type="match status" value="1"/>
</dbReference>
<feature type="compositionally biased region" description="Low complexity" evidence="2">
    <location>
        <begin position="58"/>
        <end position="72"/>
    </location>
</feature>
<dbReference type="CDD" id="cd01773">
    <property type="entry name" value="UBX_UBXN7"/>
    <property type="match status" value="1"/>
</dbReference>
<dbReference type="GeneID" id="115436771"/>
<dbReference type="InterPro" id="IPR029071">
    <property type="entry name" value="Ubiquitin-like_domsf"/>
</dbReference>
<evidence type="ECO:0000313" key="5">
    <source>
        <dbReference type="Proteomes" id="UP000472271"/>
    </source>
</evidence>
<dbReference type="GO" id="GO:0043130">
    <property type="term" value="F:ubiquitin binding"/>
    <property type="evidence" value="ECO:0007669"/>
    <property type="project" value="TreeGrafter"/>
</dbReference>
<dbReference type="OrthoDB" id="270602at2759"/>
<dbReference type="CTD" id="26043"/>
<feature type="region of interest" description="Disordered" evidence="2">
    <location>
        <begin position="261"/>
        <end position="285"/>
    </location>
</feature>
<feature type="compositionally biased region" description="Polar residues" evidence="2">
    <location>
        <begin position="354"/>
        <end position="376"/>
    </location>
</feature>
<keyword evidence="1" id="KW-0597">Phosphoprotein</keyword>
<dbReference type="GO" id="GO:0005634">
    <property type="term" value="C:nucleus"/>
    <property type="evidence" value="ECO:0007669"/>
    <property type="project" value="TreeGrafter"/>
</dbReference>
<keyword evidence="5" id="KW-1185">Reference proteome</keyword>
<dbReference type="Pfam" id="PF13899">
    <property type="entry name" value="Thioredoxin_7"/>
    <property type="match status" value="1"/>
</dbReference>
<dbReference type="CDD" id="cd14345">
    <property type="entry name" value="UBA_UBXD7"/>
    <property type="match status" value="1"/>
</dbReference>
<reference evidence="4" key="3">
    <citation type="submission" date="2025-09" db="UniProtKB">
        <authorList>
            <consortium name="Ensembl"/>
        </authorList>
    </citation>
    <scope>IDENTIFICATION</scope>
</reference>
<dbReference type="RefSeq" id="XP_030015554.1">
    <property type="nucleotide sequence ID" value="XM_030159694.1"/>
</dbReference>
<dbReference type="SUPFAM" id="SSF52833">
    <property type="entry name" value="Thioredoxin-like"/>
    <property type="match status" value="1"/>
</dbReference>
<dbReference type="PANTHER" id="PTHR23322">
    <property type="entry name" value="FAS-ASSOCIATED PROTEIN"/>
    <property type="match status" value="1"/>
</dbReference>
<protein>
    <recommendedName>
        <fullName evidence="3">UBX domain-containing protein</fullName>
    </recommendedName>
</protein>